<sequence length="345" mass="37163">MIKPITAAWHFLQAQLRPLPVPTKSYAGCTVIVTGANGGLGFEAARHFARLGAARLILACRSTERGEAAKADIESSVTTSTAIEVWPLDLCSFDSVRAFCRRAESELERLDVLLENAAMLSITPAGMAEGYEMQVTTNVISTFLTVLMLLPLMKRTAAKFNVEPAVTVVGSEGHFWTRFVEKNQPRIFEAFRPGGALQERYMTTKLLDILIMRELAAQLDAASASAGASPIVVNAANPGLCKSSLFRNVFLIGQFFLAILTFVLGHTSEQGARALLAAAAGGRETHGKYVDCGKVDDPSPFVLSKEGKVVQKRVWDELMEILDGIEPGVSANVKQAPLSAMATSC</sequence>
<dbReference type="OMA" id="ANMPERY"/>
<evidence type="ECO:0000313" key="3">
    <source>
        <dbReference type="Proteomes" id="UP000007322"/>
    </source>
</evidence>
<dbReference type="InterPro" id="IPR036291">
    <property type="entry name" value="NAD(P)-bd_dom_sf"/>
</dbReference>
<evidence type="ECO:0008006" key="4">
    <source>
        <dbReference type="Google" id="ProtNLM"/>
    </source>
</evidence>
<dbReference type="EMBL" id="CP003003">
    <property type="protein sequence ID" value="AEO56889.1"/>
    <property type="molecule type" value="Genomic_DNA"/>
</dbReference>
<keyword evidence="3" id="KW-1185">Reference proteome</keyword>
<organism evidence="2 3">
    <name type="scientific">Thermothelomyces thermophilus (strain ATCC 42464 / BCRC 31852 / DSM 1799)</name>
    <name type="common">Sporotrichum thermophile</name>
    <dbReference type="NCBI Taxonomy" id="573729"/>
    <lineage>
        <taxon>Eukaryota</taxon>
        <taxon>Fungi</taxon>
        <taxon>Dikarya</taxon>
        <taxon>Ascomycota</taxon>
        <taxon>Pezizomycotina</taxon>
        <taxon>Sordariomycetes</taxon>
        <taxon>Sordariomycetidae</taxon>
        <taxon>Sordariales</taxon>
        <taxon>Chaetomiaceae</taxon>
        <taxon>Thermothelomyces</taxon>
    </lineage>
</organism>
<dbReference type="AlphaFoldDB" id="G2Q7H6"/>
<dbReference type="RefSeq" id="XP_003662134.1">
    <property type="nucleotide sequence ID" value="XM_003662086.1"/>
</dbReference>
<protein>
    <recommendedName>
        <fullName evidence="4">Short-chain dehydrogenase/reductase-like protein</fullName>
    </recommendedName>
</protein>
<proteinExistence type="predicted"/>
<dbReference type="GO" id="GO:0016491">
    <property type="term" value="F:oxidoreductase activity"/>
    <property type="evidence" value="ECO:0007669"/>
    <property type="project" value="UniProtKB-KW"/>
</dbReference>
<accession>G2Q7H6</accession>
<dbReference type="GeneID" id="11512187"/>
<name>G2Q7H6_THET4</name>
<dbReference type="VEuPathDB" id="FungiDB:MYCTH_92469"/>
<dbReference type="KEGG" id="mtm:MYCTH_92469"/>
<dbReference type="Proteomes" id="UP000007322">
    <property type="component" value="Chromosome 2"/>
</dbReference>
<dbReference type="Pfam" id="PF00106">
    <property type="entry name" value="adh_short"/>
    <property type="match status" value="1"/>
</dbReference>
<dbReference type="SUPFAM" id="SSF51735">
    <property type="entry name" value="NAD(P)-binding Rossmann-fold domains"/>
    <property type="match status" value="1"/>
</dbReference>
<keyword evidence="1" id="KW-0560">Oxidoreductase</keyword>
<dbReference type="InterPro" id="IPR002347">
    <property type="entry name" value="SDR_fam"/>
</dbReference>
<dbReference type="OrthoDB" id="542013at2759"/>
<gene>
    <name evidence="2" type="ORF">MYCTH_92469</name>
</gene>
<dbReference type="HOGENOM" id="CLU_010194_44_4_1"/>
<dbReference type="PRINTS" id="PR00081">
    <property type="entry name" value="GDHRDH"/>
</dbReference>
<dbReference type="Gene3D" id="3.40.50.720">
    <property type="entry name" value="NAD(P)-binding Rossmann-like Domain"/>
    <property type="match status" value="1"/>
</dbReference>
<dbReference type="eggNOG" id="KOG1208">
    <property type="taxonomic scope" value="Eukaryota"/>
</dbReference>
<dbReference type="InParanoid" id="G2Q7H6"/>
<dbReference type="FunCoup" id="G2Q7H6">
    <property type="interactions" value="223"/>
</dbReference>
<dbReference type="PANTHER" id="PTHR43157">
    <property type="entry name" value="PHOSPHATIDYLINOSITOL-GLYCAN BIOSYNTHESIS CLASS F PROTEIN-RELATED"/>
    <property type="match status" value="1"/>
</dbReference>
<reference evidence="2 3" key="1">
    <citation type="journal article" date="2011" name="Nat. Biotechnol.">
        <title>Comparative genomic analysis of the thermophilic biomass-degrading fungi Myceliophthora thermophila and Thielavia terrestris.</title>
        <authorList>
            <person name="Berka R.M."/>
            <person name="Grigoriev I.V."/>
            <person name="Otillar R."/>
            <person name="Salamov A."/>
            <person name="Grimwood J."/>
            <person name="Reid I."/>
            <person name="Ishmael N."/>
            <person name="John T."/>
            <person name="Darmond C."/>
            <person name="Moisan M.-C."/>
            <person name="Henrissat B."/>
            <person name="Coutinho P.M."/>
            <person name="Lombard V."/>
            <person name="Natvig D.O."/>
            <person name="Lindquist E."/>
            <person name="Schmutz J."/>
            <person name="Lucas S."/>
            <person name="Harris P."/>
            <person name="Powlowski J."/>
            <person name="Bellemare A."/>
            <person name="Taylor D."/>
            <person name="Butler G."/>
            <person name="de Vries R.P."/>
            <person name="Allijn I.E."/>
            <person name="van den Brink J."/>
            <person name="Ushinsky S."/>
            <person name="Storms R."/>
            <person name="Powell A.J."/>
            <person name="Paulsen I.T."/>
            <person name="Elbourne L.D.H."/>
            <person name="Baker S.E."/>
            <person name="Magnuson J."/>
            <person name="LaBoissiere S."/>
            <person name="Clutterbuck A.J."/>
            <person name="Martinez D."/>
            <person name="Wogulis M."/>
            <person name="de Leon A.L."/>
            <person name="Rey M.W."/>
            <person name="Tsang A."/>
        </authorList>
    </citation>
    <scope>NUCLEOTIDE SEQUENCE [LARGE SCALE GENOMIC DNA]</scope>
    <source>
        <strain evidence="3">ATCC 42464 / BCRC 31852 / DSM 1799</strain>
    </source>
</reference>
<dbReference type="PANTHER" id="PTHR43157:SF31">
    <property type="entry name" value="PHOSPHATIDYLINOSITOL-GLYCAN BIOSYNTHESIS CLASS F PROTEIN"/>
    <property type="match status" value="1"/>
</dbReference>
<evidence type="ECO:0000313" key="2">
    <source>
        <dbReference type="EMBL" id="AEO56889.1"/>
    </source>
</evidence>
<evidence type="ECO:0000256" key="1">
    <source>
        <dbReference type="ARBA" id="ARBA00023002"/>
    </source>
</evidence>